<dbReference type="CDD" id="cd03385">
    <property type="entry name" value="PAP2_BcrC_like"/>
    <property type="match status" value="1"/>
</dbReference>
<reference evidence="6 7" key="1">
    <citation type="submission" date="2016-10" db="EMBL/GenBank/DDBJ databases">
        <authorList>
            <person name="Varghese N."/>
            <person name="Submissions S."/>
        </authorList>
    </citation>
    <scope>NUCLEOTIDE SEQUENCE [LARGE SCALE GENOMIC DNA]</scope>
    <source>
        <strain evidence="6 7">YR512</strain>
    </source>
</reference>
<evidence type="ECO:0000259" key="5">
    <source>
        <dbReference type="SMART" id="SM00014"/>
    </source>
</evidence>
<gene>
    <name evidence="6" type="ORF">SAMN05518863_107123</name>
</gene>
<feature type="transmembrane region" description="Helical" evidence="4">
    <location>
        <begin position="28"/>
        <end position="54"/>
    </location>
</feature>
<comment type="catalytic activity">
    <reaction evidence="3">
        <text>di-trans,octa-cis-undecaprenyl diphosphate + H2O = di-trans,octa-cis-undecaprenyl phosphate + phosphate + H(+)</text>
        <dbReference type="Rhea" id="RHEA:28094"/>
        <dbReference type="ChEBI" id="CHEBI:15377"/>
        <dbReference type="ChEBI" id="CHEBI:15378"/>
        <dbReference type="ChEBI" id="CHEBI:43474"/>
        <dbReference type="ChEBI" id="CHEBI:58405"/>
        <dbReference type="ChEBI" id="CHEBI:60392"/>
        <dbReference type="EC" id="3.6.1.27"/>
    </reaction>
</comment>
<keyword evidence="4" id="KW-1133">Transmembrane helix</keyword>
<sequence length="203" mass="22800">MILTSETAENINDSLFLMINAPAHASSLLLTLGNICASWLIFIFPLTLLVYWFSFKPENQRVAMQALTAGIVALCVNMVIGYFFPHPRPFMVPIGHTFLSHAADASFPSDHMTLACAITFSLLFSRKIQAGLSLLLLSLFIAWGRIYMGVHFPADMLGSITVALFCCWGVKKAENRLDPLFSHLYRLNNFLFGHLRINREKTE</sequence>
<feature type="domain" description="Phosphatidic acid phosphatase type 2/haloperoxidase" evidence="5">
    <location>
        <begin position="62"/>
        <end position="171"/>
    </location>
</feature>
<feature type="transmembrane region" description="Helical" evidence="4">
    <location>
        <begin position="131"/>
        <end position="148"/>
    </location>
</feature>
<keyword evidence="7" id="KW-1185">Reference proteome</keyword>
<dbReference type="EC" id="3.6.1.27" evidence="1"/>
<proteinExistence type="predicted"/>
<keyword evidence="4" id="KW-0472">Membrane</keyword>
<dbReference type="Gene3D" id="1.20.144.10">
    <property type="entry name" value="Phosphatidic acid phosphatase type 2/haloperoxidase"/>
    <property type="match status" value="1"/>
</dbReference>
<evidence type="ECO:0000256" key="3">
    <source>
        <dbReference type="ARBA" id="ARBA00047594"/>
    </source>
</evidence>
<dbReference type="Pfam" id="PF01569">
    <property type="entry name" value="PAP2"/>
    <property type="match status" value="1"/>
</dbReference>
<organism evidence="6 7">
    <name type="scientific">Candidatus Pantoea symbiotica</name>
    <dbReference type="NCBI Taxonomy" id="1884370"/>
    <lineage>
        <taxon>Bacteria</taxon>
        <taxon>Pseudomonadati</taxon>
        <taxon>Pseudomonadota</taxon>
        <taxon>Gammaproteobacteria</taxon>
        <taxon>Enterobacterales</taxon>
        <taxon>Erwiniaceae</taxon>
        <taxon>Pantoea</taxon>
    </lineage>
</organism>
<dbReference type="SUPFAM" id="SSF48317">
    <property type="entry name" value="Acid phosphatase/Vanadium-dependent haloperoxidase"/>
    <property type="match status" value="1"/>
</dbReference>
<dbReference type="Proteomes" id="UP000198841">
    <property type="component" value="Unassembled WGS sequence"/>
</dbReference>
<accession>A0A1I3ZPT4</accession>
<evidence type="ECO:0000256" key="1">
    <source>
        <dbReference type="ARBA" id="ARBA00012374"/>
    </source>
</evidence>
<keyword evidence="4" id="KW-0812">Transmembrane</keyword>
<comment type="caution">
    <text evidence="6">The sequence shown here is derived from an EMBL/GenBank/DDBJ whole genome shotgun (WGS) entry which is preliminary data.</text>
</comment>
<dbReference type="PANTHER" id="PTHR14969:SF13">
    <property type="entry name" value="AT30094P"/>
    <property type="match status" value="1"/>
</dbReference>
<protein>
    <recommendedName>
        <fullName evidence="1">undecaprenyl-diphosphate phosphatase</fullName>
        <ecNumber evidence="1">3.6.1.27</ecNumber>
    </recommendedName>
    <alternativeName>
        <fullName evidence="2">Undecaprenyl pyrophosphate phosphatase</fullName>
    </alternativeName>
</protein>
<dbReference type="SMART" id="SM00014">
    <property type="entry name" value="acidPPc"/>
    <property type="match status" value="1"/>
</dbReference>
<feature type="transmembrane region" description="Helical" evidence="4">
    <location>
        <begin position="66"/>
        <end position="85"/>
    </location>
</feature>
<dbReference type="InterPro" id="IPR036938">
    <property type="entry name" value="PAP2/HPO_sf"/>
</dbReference>
<dbReference type="InterPro" id="IPR033879">
    <property type="entry name" value="UPP_Pase"/>
</dbReference>
<dbReference type="InterPro" id="IPR000326">
    <property type="entry name" value="PAP2/HPO"/>
</dbReference>
<name>A0A1I3ZPT4_9GAMM</name>
<dbReference type="EMBL" id="FOSD01000007">
    <property type="protein sequence ID" value="SFK46013.1"/>
    <property type="molecule type" value="Genomic_DNA"/>
</dbReference>
<evidence type="ECO:0000256" key="4">
    <source>
        <dbReference type="SAM" id="Phobius"/>
    </source>
</evidence>
<evidence type="ECO:0000313" key="7">
    <source>
        <dbReference type="Proteomes" id="UP000198841"/>
    </source>
</evidence>
<dbReference type="PANTHER" id="PTHR14969">
    <property type="entry name" value="SPHINGOSINE-1-PHOSPHATE PHOSPHOHYDROLASE"/>
    <property type="match status" value="1"/>
</dbReference>
<evidence type="ECO:0000256" key="2">
    <source>
        <dbReference type="ARBA" id="ARBA00032707"/>
    </source>
</evidence>
<evidence type="ECO:0000313" key="6">
    <source>
        <dbReference type="EMBL" id="SFK46013.1"/>
    </source>
</evidence>